<evidence type="ECO:0000313" key="3">
    <source>
        <dbReference type="Proteomes" id="UP000694892"/>
    </source>
</evidence>
<organism evidence="2 3">
    <name type="scientific">Xenopus laevis</name>
    <name type="common">African clawed frog</name>
    <dbReference type="NCBI Taxonomy" id="8355"/>
    <lineage>
        <taxon>Eukaryota</taxon>
        <taxon>Metazoa</taxon>
        <taxon>Chordata</taxon>
        <taxon>Craniata</taxon>
        <taxon>Vertebrata</taxon>
        <taxon>Euteleostomi</taxon>
        <taxon>Amphibia</taxon>
        <taxon>Batrachia</taxon>
        <taxon>Anura</taxon>
        <taxon>Pipoidea</taxon>
        <taxon>Pipidae</taxon>
        <taxon>Xenopodinae</taxon>
        <taxon>Xenopus</taxon>
        <taxon>Xenopus</taxon>
    </lineage>
</organism>
<feature type="transmembrane region" description="Helical" evidence="1">
    <location>
        <begin position="32"/>
        <end position="51"/>
    </location>
</feature>
<dbReference type="EMBL" id="CM004481">
    <property type="protein sequence ID" value="OCT64831.1"/>
    <property type="molecule type" value="Genomic_DNA"/>
</dbReference>
<protein>
    <submittedName>
        <fullName evidence="2">Uncharacterized protein</fullName>
    </submittedName>
</protein>
<name>A0A974H562_XENLA</name>
<feature type="transmembrane region" description="Helical" evidence="1">
    <location>
        <begin position="7"/>
        <end position="26"/>
    </location>
</feature>
<proteinExistence type="predicted"/>
<keyword evidence="1" id="KW-0472">Membrane</keyword>
<evidence type="ECO:0000313" key="2">
    <source>
        <dbReference type="EMBL" id="OCT64831.1"/>
    </source>
</evidence>
<reference evidence="3" key="1">
    <citation type="journal article" date="2016" name="Nature">
        <title>Genome evolution in the allotetraploid frog Xenopus laevis.</title>
        <authorList>
            <person name="Session A.M."/>
            <person name="Uno Y."/>
            <person name="Kwon T."/>
            <person name="Chapman J.A."/>
            <person name="Toyoda A."/>
            <person name="Takahashi S."/>
            <person name="Fukui A."/>
            <person name="Hikosaka A."/>
            <person name="Suzuki A."/>
            <person name="Kondo M."/>
            <person name="van Heeringen S.J."/>
            <person name="Quigley I."/>
            <person name="Heinz S."/>
            <person name="Ogino H."/>
            <person name="Ochi H."/>
            <person name="Hellsten U."/>
            <person name="Lyons J.B."/>
            <person name="Simakov O."/>
            <person name="Putnam N."/>
            <person name="Stites J."/>
            <person name="Kuroki Y."/>
            <person name="Tanaka T."/>
            <person name="Michiue T."/>
            <person name="Watanabe M."/>
            <person name="Bogdanovic O."/>
            <person name="Lister R."/>
            <person name="Georgiou G."/>
            <person name="Paranjpe S.S."/>
            <person name="van Kruijsbergen I."/>
            <person name="Shu S."/>
            <person name="Carlson J."/>
            <person name="Kinoshita T."/>
            <person name="Ohta Y."/>
            <person name="Mawaribuchi S."/>
            <person name="Jenkins J."/>
            <person name="Grimwood J."/>
            <person name="Schmutz J."/>
            <person name="Mitros T."/>
            <person name="Mozaffari S.V."/>
            <person name="Suzuki Y."/>
            <person name="Haramoto Y."/>
            <person name="Yamamoto T.S."/>
            <person name="Takagi C."/>
            <person name="Heald R."/>
            <person name="Miller K."/>
            <person name="Haudenschild C."/>
            <person name="Kitzman J."/>
            <person name="Nakayama T."/>
            <person name="Izutsu Y."/>
            <person name="Robert J."/>
            <person name="Fortriede J."/>
            <person name="Burns K."/>
            <person name="Lotay V."/>
            <person name="Karimi K."/>
            <person name="Yasuoka Y."/>
            <person name="Dichmann D.S."/>
            <person name="Flajnik M.F."/>
            <person name="Houston D.W."/>
            <person name="Shendure J."/>
            <person name="DuPasquier L."/>
            <person name="Vize P.D."/>
            <person name="Zorn A.M."/>
            <person name="Ito M."/>
            <person name="Marcotte E.M."/>
            <person name="Wallingford J.B."/>
            <person name="Ito Y."/>
            <person name="Asashima M."/>
            <person name="Ueno N."/>
            <person name="Matsuda Y."/>
            <person name="Veenstra G.J."/>
            <person name="Fujiyama A."/>
            <person name="Harland R.M."/>
            <person name="Taira M."/>
            <person name="Rokhsar D.S."/>
        </authorList>
    </citation>
    <scope>NUCLEOTIDE SEQUENCE [LARGE SCALE GENOMIC DNA]</scope>
    <source>
        <strain evidence="3">J</strain>
    </source>
</reference>
<dbReference type="AlphaFoldDB" id="A0A974H562"/>
<dbReference type="Proteomes" id="UP000694892">
    <property type="component" value="Chromosome 8S"/>
</dbReference>
<gene>
    <name evidence="2" type="ORF">XELAEV_18041070mg</name>
</gene>
<sequence>MQETLRLALGFFFYVASLQYTGLYIPTVSYRYLNVLPYCFIQCNSLYLFVYSTMFYKKAARQVGELCARTQLSSPSNLLKRFFCFILNI</sequence>
<evidence type="ECO:0000256" key="1">
    <source>
        <dbReference type="SAM" id="Phobius"/>
    </source>
</evidence>
<keyword evidence="1" id="KW-1133">Transmembrane helix</keyword>
<accession>A0A974H562</accession>
<keyword evidence="1" id="KW-0812">Transmembrane</keyword>